<reference evidence="1" key="1">
    <citation type="submission" date="2009-06" db="EMBL/GenBank/DDBJ databases">
        <authorList>
            <consortium name="US DOE Joint Genome Institute (JGI-PGF)"/>
            <person name="Lucas S."/>
            <person name="Copeland A."/>
            <person name="Lapidus A."/>
            <person name="Glavina del Rio T."/>
            <person name="Dalin E."/>
            <person name="Tice H."/>
            <person name="Bruce D."/>
            <person name="Goodwin L."/>
            <person name="Pitluck S."/>
            <person name="Kyrpides N."/>
            <person name="Mavromatis K."/>
            <person name="Ivanova N."/>
            <person name="Saunders E."/>
            <person name="Brettin T."/>
            <person name="Detter J.C."/>
            <person name="Han C."/>
            <person name="Larimer F."/>
            <person name="Land M."/>
            <person name="Hauser L."/>
            <person name="Markowitz V."/>
            <person name="Cheng J.-F."/>
            <person name="Hugenholtz P."/>
            <person name="Woyke T."/>
            <person name="Wu D."/>
            <person name="Gronow S."/>
            <person name="Klenk H.-P."/>
            <person name="Eisen J.A."/>
        </authorList>
    </citation>
    <scope>NUCLEOTIDE SEQUENCE</scope>
    <source>
        <strain evidence="1">Eklund 17B</strain>
    </source>
</reference>
<protein>
    <submittedName>
        <fullName evidence="1">Uncharacterized protein</fullName>
    </submittedName>
</protein>
<gene>
    <name evidence="1" type="ordered locus">CLL_A1489</name>
</gene>
<sequence>MNEILNSNIFRKYTLDYLGKYHFYEEDELVRLKKDGEYILDNLKKSNRFDYDKATYTFTKFGNISEGRTEKDVVVEIEKENIDVNISGKTTHLDLIYKMEVKKLEDHYRIATRISEKADSVSSLLYINLRDGEDFIRALEEIKKYQENLSN</sequence>
<reference evidence="1" key="2">
    <citation type="submission" date="2009-08" db="EMBL/GenBank/DDBJ databases">
        <authorList>
            <person name="Shrivastava S."/>
            <person name="Brinkac L.M."/>
            <person name="Dodson R.J."/>
            <person name="Harkins D.M."/>
            <person name="Durkin A.S."/>
            <person name="Sutton G."/>
        </authorList>
    </citation>
    <scope>NUCLEOTIDE SEQUENCE</scope>
    <source>
        <strain evidence="1">Eklund 17B</strain>
    </source>
</reference>
<accession>U4P7V7</accession>
<proteinExistence type="predicted"/>
<dbReference type="AlphaFoldDB" id="B2TJV0"/>
<dbReference type="PATRIC" id="fig|935198.13.peg.1435"/>
<organism evidence="1">
    <name type="scientific">Clostridium botulinum (strain Eklund 17B / Type B)</name>
    <dbReference type="NCBI Taxonomy" id="935198"/>
    <lineage>
        <taxon>Bacteria</taxon>
        <taxon>Bacillati</taxon>
        <taxon>Bacillota</taxon>
        <taxon>Clostridia</taxon>
        <taxon>Eubacteriales</taxon>
        <taxon>Clostridiaceae</taxon>
        <taxon>Clostridium</taxon>
    </lineage>
</organism>
<name>B2TJV0_CLOBB</name>
<dbReference type="KEGG" id="cbk:CLL_A1489"/>
<dbReference type="EMBL" id="CP001056">
    <property type="protein sequence ID" value="ACD23558.1"/>
    <property type="molecule type" value="Genomic_DNA"/>
</dbReference>
<evidence type="ECO:0000313" key="1">
    <source>
        <dbReference type="EMBL" id="ACD23558.1"/>
    </source>
</evidence>
<accession>B2TJV0</accession>
<dbReference type="HOGENOM" id="CLU_1683476_0_0_9"/>